<reference evidence="6 7" key="1">
    <citation type="submission" date="2017-05" db="EMBL/GenBank/DDBJ databases">
        <authorList>
            <person name="Song R."/>
            <person name="Chenine A.L."/>
            <person name="Ruprecht R.M."/>
        </authorList>
    </citation>
    <scope>NUCLEOTIDE SEQUENCE [LARGE SCALE GENOMIC DNA]</scope>
    <source>
        <strain evidence="6 7">S567_C10_BS</strain>
    </source>
</reference>
<evidence type="ECO:0000256" key="5">
    <source>
        <dbReference type="ARBA" id="ARBA00023163"/>
    </source>
</evidence>
<proteinExistence type="predicted"/>
<sequence>MSEKPRPAPLTFPDADRSPLSIRAKALVFFDPRSHRVREELERLAPQGQPVLIEGETGTGKELLARQIHRHSERAGLFVAVSCSALSRNHAEAELFGYAPGAHNGPVGSRAGWFGSANGGTLYLDEIGDLPLTLQARLLQALEEREVLRVGAQQPIPHDVRLVTATSVDLDQAVRAGKFLAGLQQYLHDGRLSLPPLRERPGDILPLAEYFVGVYAQRLDLPVPAIGVETQRILESYPWPGNIRELENVVHFALLVSDKEEILPQHLNFGGATPDPSLAGLRRLLGQAGAPSLEQVQALLLQLATEQAGGDEEAGRRRLGLAAN</sequence>
<dbReference type="InterPro" id="IPR025662">
    <property type="entry name" value="Sigma_54_int_dom_ATP-bd_1"/>
</dbReference>
<dbReference type="PANTHER" id="PTHR32071:SF21">
    <property type="entry name" value="TRANSCRIPTIONAL REGULATORY PROTEIN FLGR"/>
    <property type="match status" value="1"/>
</dbReference>
<dbReference type="PROSITE" id="PS00676">
    <property type="entry name" value="SIGMA54_INTERACT_2"/>
    <property type="match status" value="1"/>
</dbReference>
<dbReference type="Pfam" id="PF00158">
    <property type="entry name" value="Sigma54_activat"/>
    <property type="match status" value="1"/>
</dbReference>
<evidence type="ECO:0000256" key="2">
    <source>
        <dbReference type="ARBA" id="ARBA00022840"/>
    </source>
</evidence>
<dbReference type="Proteomes" id="UP000194857">
    <property type="component" value="Unassembled WGS sequence"/>
</dbReference>
<evidence type="ECO:0000313" key="7">
    <source>
        <dbReference type="Proteomes" id="UP000194857"/>
    </source>
</evidence>
<evidence type="ECO:0000256" key="1">
    <source>
        <dbReference type="ARBA" id="ARBA00022741"/>
    </source>
</evidence>
<accession>A0A0C6EY96</accession>
<dbReference type="InterPro" id="IPR025943">
    <property type="entry name" value="Sigma_54_int_dom_ATP-bd_2"/>
</dbReference>
<dbReference type="AlphaFoldDB" id="A0A0C6EY96"/>
<dbReference type="SUPFAM" id="SSF52540">
    <property type="entry name" value="P-loop containing nucleoside triphosphate hydrolases"/>
    <property type="match status" value="1"/>
</dbReference>
<dbReference type="InterPro" id="IPR003593">
    <property type="entry name" value="AAA+_ATPase"/>
</dbReference>
<protein>
    <submittedName>
        <fullName evidence="6">Fis family transcriptional regulator</fullName>
    </submittedName>
</protein>
<name>A0A0C6EY96_PSEAI</name>
<keyword evidence="1" id="KW-0547">Nucleotide-binding</keyword>
<keyword evidence="5" id="KW-0804">Transcription</keyword>
<dbReference type="SMART" id="SM00382">
    <property type="entry name" value="AAA"/>
    <property type="match status" value="1"/>
</dbReference>
<dbReference type="GO" id="GO:0005524">
    <property type="term" value="F:ATP binding"/>
    <property type="evidence" value="ECO:0007669"/>
    <property type="project" value="UniProtKB-KW"/>
</dbReference>
<dbReference type="FunFam" id="3.40.50.300:FF:000006">
    <property type="entry name" value="DNA-binding transcriptional regulator NtrC"/>
    <property type="match status" value="1"/>
</dbReference>
<dbReference type="PROSITE" id="PS50045">
    <property type="entry name" value="SIGMA54_INTERACT_4"/>
    <property type="match status" value="1"/>
</dbReference>
<dbReference type="InterPro" id="IPR002078">
    <property type="entry name" value="Sigma_54_int"/>
</dbReference>
<dbReference type="Gene3D" id="3.40.50.300">
    <property type="entry name" value="P-loop containing nucleotide triphosphate hydrolases"/>
    <property type="match status" value="1"/>
</dbReference>
<keyword evidence="4" id="KW-0238">DNA-binding</keyword>
<gene>
    <name evidence="6" type="ORF">CAZ10_29660</name>
</gene>
<dbReference type="PROSITE" id="PS00675">
    <property type="entry name" value="SIGMA54_INTERACT_1"/>
    <property type="match status" value="1"/>
</dbReference>
<evidence type="ECO:0000256" key="3">
    <source>
        <dbReference type="ARBA" id="ARBA00023015"/>
    </source>
</evidence>
<evidence type="ECO:0000256" key="4">
    <source>
        <dbReference type="ARBA" id="ARBA00023125"/>
    </source>
</evidence>
<dbReference type="Gene3D" id="1.10.8.60">
    <property type="match status" value="1"/>
</dbReference>
<dbReference type="Pfam" id="PF25601">
    <property type="entry name" value="AAA_lid_14"/>
    <property type="match status" value="1"/>
</dbReference>
<dbReference type="PANTHER" id="PTHR32071">
    <property type="entry name" value="TRANSCRIPTIONAL REGULATORY PROTEIN"/>
    <property type="match status" value="1"/>
</dbReference>
<keyword evidence="2" id="KW-0067">ATP-binding</keyword>
<dbReference type="GO" id="GO:0003677">
    <property type="term" value="F:DNA binding"/>
    <property type="evidence" value="ECO:0007669"/>
    <property type="project" value="UniProtKB-KW"/>
</dbReference>
<keyword evidence="3" id="KW-0805">Transcription regulation</keyword>
<dbReference type="GO" id="GO:0006355">
    <property type="term" value="P:regulation of DNA-templated transcription"/>
    <property type="evidence" value="ECO:0007669"/>
    <property type="project" value="InterPro"/>
</dbReference>
<dbReference type="InterPro" id="IPR027417">
    <property type="entry name" value="P-loop_NTPase"/>
</dbReference>
<dbReference type="CDD" id="cd00009">
    <property type="entry name" value="AAA"/>
    <property type="match status" value="1"/>
</dbReference>
<dbReference type="RefSeq" id="WP_010793402.1">
    <property type="nucleotide sequence ID" value="NZ_AP014651.1"/>
</dbReference>
<organism evidence="6 7">
    <name type="scientific">Pseudomonas aeruginosa</name>
    <dbReference type="NCBI Taxonomy" id="287"/>
    <lineage>
        <taxon>Bacteria</taxon>
        <taxon>Pseudomonadati</taxon>
        <taxon>Pseudomonadota</taxon>
        <taxon>Gammaproteobacteria</taxon>
        <taxon>Pseudomonadales</taxon>
        <taxon>Pseudomonadaceae</taxon>
        <taxon>Pseudomonas</taxon>
    </lineage>
</organism>
<comment type="caution">
    <text evidence="6">The sequence shown here is derived from an EMBL/GenBank/DDBJ whole genome shotgun (WGS) entry which is preliminary data.</text>
</comment>
<dbReference type="InterPro" id="IPR058031">
    <property type="entry name" value="AAA_lid_NorR"/>
</dbReference>
<evidence type="ECO:0000313" key="6">
    <source>
        <dbReference type="EMBL" id="OTI56599.1"/>
    </source>
</evidence>
<dbReference type="InterPro" id="IPR025944">
    <property type="entry name" value="Sigma_54_int_dom_CS"/>
</dbReference>
<dbReference type="PROSITE" id="PS00688">
    <property type="entry name" value="SIGMA54_INTERACT_3"/>
    <property type="match status" value="1"/>
</dbReference>
<dbReference type="EMBL" id="NFFZ01000021">
    <property type="protein sequence ID" value="OTI56599.1"/>
    <property type="molecule type" value="Genomic_DNA"/>
</dbReference>